<dbReference type="GO" id="GO:0005829">
    <property type="term" value="C:cytosol"/>
    <property type="evidence" value="ECO:0007669"/>
    <property type="project" value="TreeGrafter"/>
</dbReference>
<dbReference type="SUPFAM" id="SSF52317">
    <property type="entry name" value="Class I glutamine amidotransferase-like"/>
    <property type="match status" value="1"/>
</dbReference>
<organism evidence="2 3">
    <name type="scientific">Candidatus Curtissbacteria bacterium RIFCSPHIGHO2_02_FULL_42_15</name>
    <dbReference type="NCBI Taxonomy" id="1797716"/>
    <lineage>
        <taxon>Bacteria</taxon>
        <taxon>Candidatus Curtissiibacteriota</taxon>
    </lineage>
</organism>
<dbReference type="Proteomes" id="UP000177124">
    <property type="component" value="Unassembled WGS sequence"/>
</dbReference>
<reference evidence="2 3" key="1">
    <citation type="journal article" date="2016" name="Nat. Commun.">
        <title>Thousands of microbial genomes shed light on interconnected biogeochemical processes in an aquifer system.</title>
        <authorList>
            <person name="Anantharaman K."/>
            <person name="Brown C.T."/>
            <person name="Hug L.A."/>
            <person name="Sharon I."/>
            <person name="Castelle C.J."/>
            <person name="Probst A.J."/>
            <person name="Thomas B.C."/>
            <person name="Singh A."/>
            <person name="Wilkins M.J."/>
            <person name="Karaoz U."/>
            <person name="Brodie E.L."/>
            <person name="Williams K.H."/>
            <person name="Hubbard S.S."/>
            <person name="Banfield J.F."/>
        </authorList>
    </citation>
    <scope>NUCLEOTIDE SEQUENCE [LARGE SCALE GENOMIC DNA]</scope>
</reference>
<dbReference type="EMBL" id="MFBF01000033">
    <property type="protein sequence ID" value="OGD90803.1"/>
    <property type="molecule type" value="Genomic_DNA"/>
</dbReference>
<dbReference type="PROSITE" id="PS51273">
    <property type="entry name" value="GATASE_TYPE_1"/>
    <property type="match status" value="1"/>
</dbReference>
<dbReference type="STRING" id="1797716.A3D07_00660"/>
<dbReference type="AlphaFoldDB" id="A0A1F5GG28"/>
<gene>
    <name evidence="2" type="ORF">A3D07_00660</name>
</gene>
<dbReference type="CDD" id="cd01741">
    <property type="entry name" value="GATase1_1"/>
    <property type="match status" value="1"/>
</dbReference>
<dbReference type="Pfam" id="PF00117">
    <property type="entry name" value="GATase"/>
    <property type="match status" value="1"/>
</dbReference>
<evidence type="ECO:0000259" key="1">
    <source>
        <dbReference type="Pfam" id="PF00117"/>
    </source>
</evidence>
<feature type="domain" description="Glutamine amidotransferase" evidence="1">
    <location>
        <begin position="21"/>
        <end position="187"/>
    </location>
</feature>
<name>A0A1F5GG28_9BACT</name>
<comment type="caution">
    <text evidence="2">The sequence shown here is derived from an EMBL/GenBank/DDBJ whole genome shotgun (WGS) entry which is preliminary data.</text>
</comment>
<accession>A0A1F5GG28</accession>
<proteinExistence type="predicted"/>
<dbReference type="InterPro" id="IPR044992">
    <property type="entry name" value="ChyE-like"/>
</dbReference>
<dbReference type="PANTHER" id="PTHR42695:SF5">
    <property type="entry name" value="GLUTAMINE AMIDOTRANSFERASE YLR126C-RELATED"/>
    <property type="match status" value="1"/>
</dbReference>
<dbReference type="InterPro" id="IPR029062">
    <property type="entry name" value="Class_I_gatase-like"/>
</dbReference>
<dbReference type="Gene3D" id="3.40.50.880">
    <property type="match status" value="1"/>
</dbReference>
<dbReference type="PANTHER" id="PTHR42695">
    <property type="entry name" value="GLUTAMINE AMIDOTRANSFERASE YLR126C-RELATED"/>
    <property type="match status" value="1"/>
</dbReference>
<sequence>MNKTVLIIKNITREGPGLIEKILQENLIYYDVVDLSTDERAPDSKNYGTLIVLGGPDSANDKTPKIKNEIKFIKNWIAAKKSFLGICLGLQLLVKAAGGKVIKSRTKEVGFRDPEGNLFEVELLKNSQKDPLLYKLGKKIRVFHLHGETVTLTKKMQVLGKGKYCQNQIVKVADRAYGLQGHFELTERMLDIWLSEDPELKRLDAKKVRADFDEIKEEYERTANQIFTNFLKIAKLI</sequence>
<evidence type="ECO:0000313" key="2">
    <source>
        <dbReference type="EMBL" id="OGD90803.1"/>
    </source>
</evidence>
<dbReference type="InterPro" id="IPR017926">
    <property type="entry name" value="GATASE"/>
</dbReference>
<protein>
    <recommendedName>
        <fullName evidence="1">Glutamine amidotransferase domain-containing protein</fullName>
    </recommendedName>
</protein>
<evidence type="ECO:0000313" key="3">
    <source>
        <dbReference type="Proteomes" id="UP000177124"/>
    </source>
</evidence>